<dbReference type="GO" id="GO:0038023">
    <property type="term" value="F:signaling receptor activity"/>
    <property type="evidence" value="ECO:0007669"/>
    <property type="project" value="TreeGrafter"/>
</dbReference>
<sequence length="1065" mass="121211">MQRGLAEICRKQDKSSADEDSASLTSSSCLDVAYFDESNLHKKFTCFHFLFHVTLSGGNERTRELACREVCLLPNLTYPLPSFNFSSVTFLRPAEETQTVMGLFPNYSSVQSFTESCQGITNGFPMCSLCLVCESKGDVDFIAQKQISKGLITTGSMEVKANDFYSPCQHYNVTVALLVDPMKEYNATCTPEAHPGKPTGVEDPPRGDSLSHTCGIMENTSNCTHVSLRLAIDVKSVTCSVKITWYILVLLVFIVGIILIIHKILEDHRRGQRWQSRKPKSASVLLRGSDSAKLSVLNMTAIPVAPSTEKWRRNHVSPELSLRLLFVMMDYRQQRELQVSDVRFLPELRVLRLSHNRIQTLDFGVFKFSPDLEYLDVSHNQLRNISGCPAVSLKHLDLSFNDFVLLPVYKGFGDLTHLSFLGLSATKFRQLDLLPIAHLHLNYLLLDLVCYQVKDGEYESLEVLNTNSFHLVFHPSSLFSVQVNISVNALGCLQLSNIKLNDGNCHRLITFLSELTRGPTLFNLTLHHVETTWKCFVELLQFLRPRPVEYLNIYNLTIIESINHENFIYSKTTLKALTIEHVTNQVFIFVKEALYSVFADMNITMLTLSRTPFIHMICPQSPSTFTFLNFTQNVFTDSIFHNCSTLRRLETLILQKNSLKNLFKVSLMTKNMVSLETLDVSLNSLDSHAYEETCSWAESILVLNLSSNVLTDSVFRCLPPKVKVLDLHNNRIMSIPKEITYLQALQELNVAFNSLVDLPGCGAFGSLSVLVIEHNSVSHPSVDFFQSCQKIRSLAAGNNPFRCTCELREFIKNIGHVSGEVVEGWPDSYRCDSPESAKGTPLQDFHMSPLSCDTVLLIVTFGATLLVLAAILAFLCLYFDLPWYLRMMCQWTQTRHRARNVPEEELQRKLQFHAFVSYSERDSTWVKNELLPNLEKDGIRVCLHERNFIPGKSILENIIHSIEKSYKSIFVLSPHFIQSEWCHYELYFAHHNLFHEGSDNLILILLEPIPQDNIPSRYHKLRALMTQRTYLEWPAEKSKHGLFWANLRASFSTKLILVSEEDVGT</sequence>
<comment type="similarity">
    <text evidence="3 17">Belongs to the Toll-like receptor family.</text>
</comment>
<evidence type="ECO:0000256" key="14">
    <source>
        <dbReference type="ARBA" id="ARBA00023180"/>
    </source>
</evidence>
<dbReference type="PROSITE" id="PS50104">
    <property type="entry name" value="TIR"/>
    <property type="match status" value="1"/>
</dbReference>
<evidence type="ECO:0000256" key="3">
    <source>
        <dbReference type="ARBA" id="ARBA00009634"/>
    </source>
</evidence>
<evidence type="ECO:0000256" key="13">
    <source>
        <dbReference type="ARBA" id="ARBA00023170"/>
    </source>
</evidence>
<evidence type="ECO:0000256" key="16">
    <source>
        <dbReference type="ARBA" id="ARBA00023329"/>
    </source>
</evidence>
<feature type="transmembrane region" description="Helical" evidence="17">
    <location>
        <begin position="855"/>
        <end position="885"/>
    </location>
</feature>
<dbReference type="GO" id="GO:0035663">
    <property type="term" value="F:Toll-like receptor 2 binding"/>
    <property type="evidence" value="ECO:0007669"/>
    <property type="project" value="TreeGrafter"/>
</dbReference>
<dbReference type="InterPro" id="IPR032675">
    <property type="entry name" value="LRR_dom_sf"/>
</dbReference>
<dbReference type="InterPro" id="IPR001611">
    <property type="entry name" value="Leu-rich_rpt"/>
</dbReference>
<dbReference type="PRINTS" id="PR01537">
    <property type="entry name" value="INTRLKN1R1F"/>
</dbReference>
<dbReference type="GO" id="GO:0045087">
    <property type="term" value="P:innate immune response"/>
    <property type="evidence" value="ECO:0007669"/>
    <property type="project" value="UniProtKB-KW"/>
</dbReference>
<dbReference type="InterPro" id="IPR000483">
    <property type="entry name" value="Cys-rich_flank_reg_C"/>
</dbReference>
<dbReference type="Pfam" id="PF01582">
    <property type="entry name" value="TIR"/>
    <property type="match status" value="1"/>
</dbReference>
<evidence type="ECO:0000256" key="17">
    <source>
        <dbReference type="RuleBase" id="RU363040"/>
    </source>
</evidence>
<dbReference type="GO" id="GO:0006954">
    <property type="term" value="P:inflammatory response"/>
    <property type="evidence" value="ECO:0007669"/>
    <property type="project" value="UniProtKB-KW"/>
</dbReference>
<keyword evidence="13 17" id="KW-0675">Receptor</keyword>
<dbReference type="SMART" id="SM00364">
    <property type="entry name" value="LRR_BAC"/>
    <property type="match status" value="4"/>
</dbReference>
<evidence type="ECO:0000313" key="20">
    <source>
        <dbReference type="Proteomes" id="UP000710432"/>
    </source>
</evidence>
<dbReference type="GO" id="GO:0071726">
    <property type="term" value="P:cellular response to diacyl bacterial lipopeptide"/>
    <property type="evidence" value="ECO:0007669"/>
    <property type="project" value="TreeGrafter"/>
</dbReference>
<evidence type="ECO:0000256" key="8">
    <source>
        <dbReference type="ARBA" id="ARBA00022737"/>
    </source>
</evidence>
<dbReference type="FunFam" id="3.80.10.10:FF:000046">
    <property type="entry name" value="Toll-like receptor 2"/>
    <property type="match status" value="1"/>
</dbReference>
<keyword evidence="8" id="KW-0677">Repeat</keyword>
<evidence type="ECO:0000256" key="9">
    <source>
        <dbReference type="ARBA" id="ARBA00022859"/>
    </source>
</evidence>
<feature type="domain" description="TIR" evidence="18">
    <location>
        <begin position="910"/>
        <end position="1051"/>
    </location>
</feature>
<keyword evidence="15 17" id="KW-0395">Inflammatory response</keyword>
<evidence type="ECO:0000256" key="7">
    <source>
        <dbReference type="ARBA" id="ARBA00022729"/>
    </source>
</evidence>
<keyword evidence="11" id="KW-0520">NAD</keyword>
<dbReference type="SUPFAM" id="SSF52200">
    <property type="entry name" value="Toll/Interleukin receptor TIR domain"/>
    <property type="match status" value="1"/>
</dbReference>
<evidence type="ECO:0000256" key="10">
    <source>
        <dbReference type="ARBA" id="ARBA00022989"/>
    </source>
</evidence>
<dbReference type="Pfam" id="PF13855">
    <property type="entry name" value="LRR_8"/>
    <property type="match status" value="1"/>
</dbReference>
<proteinExistence type="inferred from homology"/>
<dbReference type="GO" id="GO:0035355">
    <property type="term" value="C:Toll-like receptor 2-Toll-like receptor 6 protein complex"/>
    <property type="evidence" value="ECO:0007669"/>
    <property type="project" value="TreeGrafter"/>
</dbReference>
<dbReference type="Pfam" id="PF01463">
    <property type="entry name" value="LRRCT"/>
    <property type="match status" value="1"/>
</dbReference>
<dbReference type="Proteomes" id="UP000710432">
    <property type="component" value="Unassembled WGS sequence"/>
</dbReference>
<comment type="caution">
    <text evidence="19">The sequence shown here is derived from an EMBL/GenBank/DDBJ whole genome shotgun (WGS) entry which is preliminary data.</text>
</comment>
<feature type="transmembrane region" description="Helical" evidence="17">
    <location>
        <begin position="243"/>
        <end position="265"/>
    </location>
</feature>
<evidence type="ECO:0000256" key="6">
    <source>
        <dbReference type="ARBA" id="ARBA00022692"/>
    </source>
</evidence>
<dbReference type="EMBL" id="JAATJU010022358">
    <property type="protein sequence ID" value="KAH0510879.1"/>
    <property type="molecule type" value="Genomic_DNA"/>
</dbReference>
<dbReference type="AlphaFoldDB" id="A0A8J6KVK9"/>
<organism evidence="19 20">
    <name type="scientific">Microtus ochrogaster</name>
    <name type="common">Prairie vole</name>
    <dbReference type="NCBI Taxonomy" id="79684"/>
    <lineage>
        <taxon>Eukaryota</taxon>
        <taxon>Metazoa</taxon>
        <taxon>Chordata</taxon>
        <taxon>Craniata</taxon>
        <taxon>Vertebrata</taxon>
        <taxon>Euteleostomi</taxon>
        <taxon>Mammalia</taxon>
        <taxon>Eutheria</taxon>
        <taxon>Euarchontoglires</taxon>
        <taxon>Glires</taxon>
        <taxon>Rodentia</taxon>
        <taxon>Myomorpha</taxon>
        <taxon>Muroidea</taxon>
        <taxon>Cricetidae</taxon>
        <taxon>Arvicolinae</taxon>
        <taxon>Microtus</taxon>
    </lineage>
</organism>
<keyword evidence="10 17" id="KW-1133">Transmembrane helix</keyword>
<evidence type="ECO:0000256" key="11">
    <source>
        <dbReference type="ARBA" id="ARBA00023027"/>
    </source>
</evidence>
<dbReference type="FunFam" id="3.40.50.10140:FF:000001">
    <property type="entry name" value="Toll-like receptor 2"/>
    <property type="match status" value="1"/>
</dbReference>
<dbReference type="SMART" id="SM00082">
    <property type="entry name" value="LRRCT"/>
    <property type="match status" value="1"/>
</dbReference>
<keyword evidence="14" id="KW-0325">Glycoprotein</keyword>
<name>A0A8J6KVK9_MICOH</name>
<dbReference type="GO" id="GO:0032680">
    <property type="term" value="P:regulation of tumor necrosis factor production"/>
    <property type="evidence" value="ECO:0007669"/>
    <property type="project" value="UniProtKB-ARBA"/>
</dbReference>
<keyword evidence="4 17" id="KW-0399">Innate immunity</keyword>
<dbReference type="SMART" id="SM00369">
    <property type="entry name" value="LRR_TYP"/>
    <property type="match status" value="5"/>
</dbReference>
<evidence type="ECO:0000256" key="4">
    <source>
        <dbReference type="ARBA" id="ARBA00022588"/>
    </source>
</evidence>
<evidence type="ECO:0000259" key="18">
    <source>
        <dbReference type="PROSITE" id="PS50104"/>
    </source>
</evidence>
<accession>A0A8J6KVK9</accession>
<dbReference type="PROSITE" id="PS51450">
    <property type="entry name" value="LRR"/>
    <property type="match status" value="2"/>
</dbReference>
<dbReference type="PANTHER" id="PTHR24365:SF422">
    <property type="entry name" value="TOLL-LIKE RECEPTOR 6"/>
    <property type="match status" value="1"/>
</dbReference>
<dbReference type="SUPFAM" id="SSF52058">
    <property type="entry name" value="L domain-like"/>
    <property type="match status" value="1"/>
</dbReference>
<reference evidence="19" key="1">
    <citation type="submission" date="2020-03" db="EMBL/GenBank/DDBJ databases">
        <title>Studies in the Genomics of Life Span.</title>
        <authorList>
            <person name="Glass D."/>
        </authorList>
    </citation>
    <scope>NUCLEOTIDE SEQUENCE</scope>
    <source>
        <strain evidence="19">LTLLF</strain>
        <tissue evidence="19">Muscle</tissue>
    </source>
</reference>
<keyword evidence="9 17" id="KW-0391">Immunity</keyword>
<dbReference type="InterPro" id="IPR000157">
    <property type="entry name" value="TIR_dom"/>
</dbReference>
<evidence type="ECO:0000256" key="15">
    <source>
        <dbReference type="ARBA" id="ARBA00023198"/>
    </source>
</evidence>
<evidence type="ECO:0000313" key="19">
    <source>
        <dbReference type="EMBL" id="KAH0510879.1"/>
    </source>
</evidence>
<comment type="subcellular location">
    <subcellularLocation>
        <location evidence="2">Cytoplasmic vesicle</location>
        <location evidence="2">Phagosome membrane</location>
        <topology evidence="2">Single-pass type I membrane protein</topology>
    </subcellularLocation>
    <subcellularLocation>
        <location evidence="1">Membrane raft</location>
    </subcellularLocation>
    <subcellularLocation>
        <location evidence="17">Membrane</location>
        <topology evidence="17">Single-pass type I membrane protein</topology>
    </subcellularLocation>
</comment>
<dbReference type="SMART" id="SM00255">
    <property type="entry name" value="TIR"/>
    <property type="match status" value="1"/>
</dbReference>
<dbReference type="GO" id="GO:0030670">
    <property type="term" value="C:phagocytic vesicle membrane"/>
    <property type="evidence" value="ECO:0007669"/>
    <property type="project" value="UniProtKB-SubCell"/>
</dbReference>
<dbReference type="InterPro" id="IPR029374">
    <property type="entry name" value="TMEM156"/>
</dbReference>
<evidence type="ECO:0000256" key="1">
    <source>
        <dbReference type="ARBA" id="ARBA00004285"/>
    </source>
</evidence>
<keyword evidence="7" id="KW-0732">Signal</keyword>
<dbReference type="InterPro" id="IPR035897">
    <property type="entry name" value="Toll_tir_struct_dom_sf"/>
</dbReference>
<evidence type="ECO:0000256" key="2">
    <source>
        <dbReference type="ARBA" id="ARBA00004596"/>
    </source>
</evidence>
<dbReference type="GO" id="GO:0001819">
    <property type="term" value="P:positive regulation of cytokine production"/>
    <property type="evidence" value="ECO:0007669"/>
    <property type="project" value="UniProtKB-ARBA"/>
</dbReference>
<dbReference type="PANTHER" id="PTHR24365">
    <property type="entry name" value="TOLL-LIKE RECEPTOR"/>
    <property type="match status" value="1"/>
</dbReference>
<dbReference type="GO" id="GO:0071723">
    <property type="term" value="F:lipopeptide binding"/>
    <property type="evidence" value="ECO:0007669"/>
    <property type="project" value="TreeGrafter"/>
</dbReference>
<keyword evidence="5" id="KW-0433">Leucine-rich repeat</keyword>
<comment type="caution">
    <text evidence="17">Lacks conserved residue(s) required for the propagation of feature annotation.</text>
</comment>
<dbReference type="InterPro" id="IPR003591">
    <property type="entry name" value="Leu-rich_rpt_typical-subtyp"/>
</dbReference>
<dbReference type="GO" id="GO:0002224">
    <property type="term" value="P:toll-like receptor signaling pathway"/>
    <property type="evidence" value="ECO:0007669"/>
    <property type="project" value="TreeGrafter"/>
</dbReference>
<keyword evidence="16" id="KW-0968">Cytoplasmic vesicle</keyword>
<protein>
    <recommendedName>
        <fullName evidence="17">Toll-like receptor</fullName>
    </recommendedName>
</protein>
<keyword evidence="12 17" id="KW-0472">Membrane</keyword>
<keyword evidence="6 17" id="KW-0812">Transmembrane</keyword>
<dbReference type="Pfam" id="PF15106">
    <property type="entry name" value="TMEM156"/>
    <property type="match status" value="1"/>
</dbReference>
<evidence type="ECO:0000256" key="5">
    <source>
        <dbReference type="ARBA" id="ARBA00022614"/>
    </source>
</evidence>
<dbReference type="GO" id="GO:0045121">
    <property type="term" value="C:membrane raft"/>
    <property type="evidence" value="ECO:0007669"/>
    <property type="project" value="UniProtKB-SubCell"/>
</dbReference>
<evidence type="ECO:0000256" key="12">
    <source>
        <dbReference type="ARBA" id="ARBA00023136"/>
    </source>
</evidence>
<dbReference type="Gene3D" id="3.40.50.10140">
    <property type="entry name" value="Toll/interleukin-1 receptor homology (TIR) domain"/>
    <property type="match status" value="1"/>
</dbReference>
<dbReference type="Gene3D" id="3.80.10.10">
    <property type="entry name" value="Ribonuclease Inhibitor"/>
    <property type="match status" value="1"/>
</dbReference>
<gene>
    <name evidence="19" type="ORF">LTLLF_152810</name>
</gene>